<proteinExistence type="predicted"/>
<keyword evidence="2" id="KW-1185">Reference proteome</keyword>
<reference evidence="1 2" key="1">
    <citation type="submission" date="2016-10" db="EMBL/GenBank/DDBJ databases">
        <authorList>
            <person name="de Groot N.N."/>
        </authorList>
    </citation>
    <scope>NUCLEOTIDE SEQUENCE [LARGE SCALE GENOMIC DNA]</scope>
    <source>
        <strain evidence="1 2">DSM 23421</strain>
    </source>
</reference>
<protein>
    <submittedName>
        <fullName evidence="1">Uncharacterized protein</fullName>
    </submittedName>
</protein>
<evidence type="ECO:0000313" key="2">
    <source>
        <dbReference type="Proteomes" id="UP000199109"/>
    </source>
</evidence>
<dbReference type="STRING" id="641691.SAMN05421636_11441"/>
<gene>
    <name evidence="1" type="ORF">SAMN05421636_11441</name>
</gene>
<dbReference type="Proteomes" id="UP000199109">
    <property type="component" value="Unassembled WGS sequence"/>
</dbReference>
<evidence type="ECO:0000313" key="1">
    <source>
        <dbReference type="EMBL" id="SDF16465.1"/>
    </source>
</evidence>
<sequence>MNVGEMLYLSSIRYNAQAISSAERTSTELPSSQLAKAFCFDSSFVFQGKIQKILRTS</sequence>
<dbReference type="AlphaFoldDB" id="A0A1G7IV17"/>
<organism evidence="1 2">
    <name type="scientific">Pricia antarctica</name>
    <dbReference type="NCBI Taxonomy" id="641691"/>
    <lineage>
        <taxon>Bacteria</taxon>
        <taxon>Pseudomonadati</taxon>
        <taxon>Bacteroidota</taxon>
        <taxon>Flavobacteriia</taxon>
        <taxon>Flavobacteriales</taxon>
        <taxon>Flavobacteriaceae</taxon>
        <taxon>Pricia</taxon>
    </lineage>
</organism>
<name>A0A1G7IV17_9FLAO</name>
<dbReference type="EMBL" id="FNAO01000014">
    <property type="protein sequence ID" value="SDF16465.1"/>
    <property type="molecule type" value="Genomic_DNA"/>
</dbReference>
<accession>A0A1G7IV17</accession>